<accession>A0A9Q3EAY2</accession>
<dbReference type="AlphaFoldDB" id="A0A9Q3EAY2"/>
<reference evidence="1" key="1">
    <citation type="submission" date="2021-03" db="EMBL/GenBank/DDBJ databases">
        <title>Draft genome sequence of rust myrtle Austropuccinia psidii MF-1, a brazilian biotype.</title>
        <authorList>
            <person name="Quecine M.C."/>
            <person name="Pachon D.M.R."/>
            <person name="Bonatelli M.L."/>
            <person name="Correr F.H."/>
            <person name="Franceschini L.M."/>
            <person name="Leite T.F."/>
            <person name="Margarido G.R.A."/>
            <person name="Almeida C.A."/>
            <person name="Ferrarezi J.A."/>
            <person name="Labate C.A."/>
        </authorList>
    </citation>
    <scope>NUCLEOTIDE SEQUENCE</scope>
    <source>
        <strain evidence="1">MF-1</strain>
    </source>
</reference>
<comment type="caution">
    <text evidence="1">The sequence shown here is derived from an EMBL/GenBank/DDBJ whole genome shotgun (WGS) entry which is preliminary data.</text>
</comment>
<protein>
    <submittedName>
        <fullName evidence="1">Uncharacterized protein</fullName>
    </submittedName>
</protein>
<gene>
    <name evidence="1" type="ORF">O181_059135</name>
</gene>
<sequence>MTSIGKIIKEIIIPHRKDYQRIYGIDIYNRKNRHIRIGTNKEKKLSLHIYQISAQDPLEELLNEFREGHFSTTLTSKQKVSSLKLLRKNRPTLAIGGEPLGKIRGHDIELYMDVERPFPPMLRRPPYPASLETRNKLQKHTNDILDMDVIRRIGHNQIVGITTPLLVI</sequence>
<organism evidence="1 2">
    <name type="scientific">Austropuccinia psidii MF-1</name>
    <dbReference type="NCBI Taxonomy" id="1389203"/>
    <lineage>
        <taxon>Eukaryota</taxon>
        <taxon>Fungi</taxon>
        <taxon>Dikarya</taxon>
        <taxon>Basidiomycota</taxon>
        <taxon>Pucciniomycotina</taxon>
        <taxon>Pucciniomycetes</taxon>
        <taxon>Pucciniales</taxon>
        <taxon>Sphaerophragmiaceae</taxon>
        <taxon>Austropuccinia</taxon>
    </lineage>
</organism>
<evidence type="ECO:0000313" key="2">
    <source>
        <dbReference type="Proteomes" id="UP000765509"/>
    </source>
</evidence>
<proteinExistence type="predicted"/>
<evidence type="ECO:0000313" key="1">
    <source>
        <dbReference type="EMBL" id="MBW0519420.1"/>
    </source>
</evidence>
<name>A0A9Q3EAY2_9BASI</name>
<dbReference type="Proteomes" id="UP000765509">
    <property type="component" value="Unassembled WGS sequence"/>
</dbReference>
<dbReference type="EMBL" id="AVOT02027384">
    <property type="protein sequence ID" value="MBW0519420.1"/>
    <property type="molecule type" value="Genomic_DNA"/>
</dbReference>
<keyword evidence="2" id="KW-1185">Reference proteome</keyword>